<dbReference type="EMBL" id="AP026866">
    <property type="protein sequence ID" value="BDS05259.1"/>
    <property type="molecule type" value="Genomic_DNA"/>
</dbReference>
<dbReference type="KEGG" id="osu:NT6N_02990"/>
<evidence type="ECO:0000313" key="1">
    <source>
        <dbReference type="EMBL" id="BDS05259.1"/>
    </source>
</evidence>
<proteinExistence type="predicted"/>
<gene>
    <name evidence="1" type="ORF">NT6N_02990</name>
</gene>
<protein>
    <recommendedName>
        <fullName evidence="2">DUF4174 domain-containing protein</fullName>
    </recommendedName>
</protein>
<sequence length="142" mass="16544">MKLICKRLLLVILILAIGGSAGFWLRSMYHRYPLTAESQVMHYCSCIEDNPKYQTLVLNAAEEVNESINDRTHEFIDKHELYHMDFDAVFIPIGNGNYRIKTWCSNRTDQVYNLYEEYTDLVDECLTPHKNAMDQAHADHGE</sequence>
<reference evidence="1" key="1">
    <citation type="submission" date="2024-07" db="EMBL/GenBank/DDBJ databases">
        <title>Complete genome sequence of Verrucomicrobiaceae bacterium NT6N.</title>
        <authorList>
            <person name="Huang C."/>
            <person name="Takami H."/>
            <person name="Hamasaki K."/>
        </authorList>
    </citation>
    <scope>NUCLEOTIDE SEQUENCE</scope>
    <source>
        <strain evidence="1">NT6N</strain>
    </source>
</reference>
<evidence type="ECO:0008006" key="2">
    <source>
        <dbReference type="Google" id="ProtNLM"/>
    </source>
</evidence>
<name>A0AAT9FH16_9BACT</name>
<accession>A0AAT9FH16</accession>
<organism evidence="1">
    <name type="scientific">Oceaniferula spumae</name>
    <dbReference type="NCBI Taxonomy" id="2979115"/>
    <lineage>
        <taxon>Bacteria</taxon>
        <taxon>Pseudomonadati</taxon>
        <taxon>Verrucomicrobiota</taxon>
        <taxon>Verrucomicrobiia</taxon>
        <taxon>Verrucomicrobiales</taxon>
        <taxon>Verrucomicrobiaceae</taxon>
        <taxon>Oceaniferula</taxon>
    </lineage>
</organism>
<dbReference type="AlphaFoldDB" id="A0AAT9FH16"/>